<dbReference type="SUPFAM" id="SSF63817">
    <property type="entry name" value="Sortase"/>
    <property type="match status" value="1"/>
</dbReference>
<feature type="active site" description="Acyl-thioester intermediate" evidence="4">
    <location>
        <position position="216"/>
    </location>
</feature>
<keyword evidence="5" id="KW-1133">Transmembrane helix</keyword>
<dbReference type="InterPro" id="IPR042007">
    <property type="entry name" value="Sortase_A"/>
</dbReference>
<name>A0A859FHP8_9BACI</name>
<dbReference type="KEGG" id="psua:FLK61_39075"/>
<keyword evidence="5" id="KW-0812">Transmembrane</keyword>
<sequence length="237" mass="25483">MTRILGYLLLIGGSLYLGYLLVGQFIVAPMALGNAQEEALTLPSERLFANQRAVGLDEVLTEGSAVGIATTDDPSTIETSEDMFDFSIIQSLDTLSFSYNPSLETVIATISAPSVGMHLPIYYGTTNEHLAVGAATMKPDQRLGVEGTYALAGHNSRNSSALFAPIRSLEDGAEIIISDGRDTYIYRKFASEVVTPDRVDVINDRPGNSLLALVSCYSADGSDRIIVYAEFVEKVEG</sequence>
<evidence type="ECO:0000256" key="3">
    <source>
        <dbReference type="ARBA" id="ARBA00022807"/>
    </source>
</evidence>
<evidence type="ECO:0000256" key="1">
    <source>
        <dbReference type="ARBA" id="ARBA00022670"/>
    </source>
</evidence>
<evidence type="ECO:0000313" key="7">
    <source>
        <dbReference type="Proteomes" id="UP000318138"/>
    </source>
</evidence>
<dbReference type="Proteomes" id="UP000318138">
    <property type="component" value="Chromosome"/>
</dbReference>
<feature type="transmembrane region" description="Helical" evidence="5">
    <location>
        <begin position="7"/>
        <end position="32"/>
    </location>
</feature>
<proteinExistence type="predicted"/>
<keyword evidence="3" id="KW-0788">Thiol protease</keyword>
<evidence type="ECO:0000256" key="2">
    <source>
        <dbReference type="ARBA" id="ARBA00022801"/>
    </source>
</evidence>
<dbReference type="InterPro" id="IPR023365">
    <property type="entry name" value="Sortase_dom-sf"/>
</dbReference>
<organism evidence="6 7">
    <name type="scientific">Paenalkalicoccus suaedae</name>
    <dbReference type="NCBI Taxonomy" id="2592382"/>
    <lineage>
        <taxon>Bacteria</taxon>
        <taxon>Bacillati</taxon>
        <taxon>Bacillota</taxon>
        <taxon>Bacilli</taxon>
        <taxon>Bacillales</taxon>
        <taxon>Bacillaceae</taxon>
        <taxon>Paenalkalicoccus</taxon>
    </lineage>
</organism>
<dbReference type="Pfam" id="PF04203">
    <property type="entry name" value="Sortase"/>
    <property type="match status" value="1"/>
</dbReference>
<keyword evidence="2" id="KW-0378">Hydrolase</keyword>
<dbReference type="CDD" id="cd06165">
    <property type="entry name" value="Sortase_A"/>
    <property type="match status" value="1"/>
</dbReference>
<protein>
    <submittedName>
        <fullName evidence="6">Class A sortase</fullName>
    </submittedName>
</protein>
<dbReference type="EMBL" id="CP041372">
    <property type="protein sequence ID" value="QKS72619.1"/>
    <property type="molecule type" value="Genomic_DNA"/>
</dbReference>
<keyword evidence="5" id="KW-0472">Membrane</keyword>
<dbReference type="RefSeq" id="WP_176010592.1">
    <property type="nucleotide sequence ID" value="NZ_CP041372.2"/>
</dbReference>
<dbReference type="GO" id="GO:0006508">
    <property type="term" value="P:proteolysis"/>
    <property type="evidence" value="ECO:0007669"/>
    <property type="project" value="UniProtKB-KW"/>
</dbReference>
<accession>A0A859FHP8</accession>
<evidence type="ECO:0000313" key="6">
    <source>
        <dbReference type="EMBL" id="QKS72619.1"/>
    </source>
</evidence>
<dbReference type="InterPro" id="IPR005754">
    <property type="entry name" value="Sortase"/>
</dbReference>
<gene>
    <name evidence="6" type="ORF">FLK61_39075</name>
</gene>
<reference evidence="7" key="1">
    <citation type="submission" date="2019-07" db="EMBL/GenBank/DDBJ databases">
        <title>Bacillus alkalisoli sp. nov. isolated from saline soil.</title>
        <authorList>
            <person name="Sun J.-Q."/>
            <person name="Xu L."/>
        </authorList>
    </citation>
    <scope>NUCLEOTIDE SEQUENCE [LARGE SCALE GENOMIC DNA]</scope>
    <source>
        <strain evidence="7">M4U3P1</strain>
    </source>
</reference>
<dbReference type="NCBIfam" id="TIGR01076">
    <property type="entry name" value="sortase_fam"/>
    <property type="match status" value="1"/>
</dbReference>
<feature type="active site" description="Proton donor/acceptor" evidence="4">
    <location>
        <position position="154"/>
    </location>
</feature>
<keyword evidence="7" id="KW-1185">Reference proteome</keyword>
<dbReference type="AlphaFoldDB" id="A0A859FHP8"/>
<evidence type="ECO:0000256" key="4">
    <source>
        <dbReference type="PIRSR" id="PIRSR605754-1"/>
    </source>
</evidence>
<dbReference type="GO" id="GO:0008234">
    <property type="term" value="F:cysteine-type peptidase activity"/>
    <property type="evidence" value="ECO:0007669"/>
    <property type="project" value="UniProtKB-KW"/>
</dbReference>
<dbReference type="Gene3D" id="2.40.260.10">
    <property type="entry name" value="Sortase"/>
    <property type="match status" value="1"/>
</dbReference>
<keyword evidence="1" id="KW-0645">Protease</keyword>
<evidence type="ECO:0000256" key="5">
    <source>
        <dbReference type="SAM" id="Phobius"/>
    </source>
</evidence>